<dbReference type="Proteomes" id="UP000188145">
    <property type="component" value="Chromosome"/>
</dbReference>
<name>A0A1Q2CJI5_9ACTN</name>
<proteinExistence type="predicted"/>
<protein>
    <recommendedName>
        <fullName evidence="3">DinB-like domain-containing protein</fullName>
    </recommendedName>
</protein>
<dbReference type="KEGG" id="tes:BW730_00630"/>
<dbReference type="AlphaFoldDB" id="A0A1Q2CJI5"/>
<dbReference type="STRING" id="1332264.BW730_00630"/>
<organism evidence="1 2">
    <name type="scientific">Tessaracoccus aquimaris</name>
    <dbReference type="NCBI Taxonomy" id="1332264"/>
    <lineage>
        <taxon>Bacteria</taxon>
        <taxon>Bacillati</taxon>
        <taxon>Actinomycetota</taxon>
        <taxon>Actinomycetes</taxon>
        <taxon>Propionibacteriales</taxon>
        <taxon>Propionibacteriaceae</taxon>
        <taxon>Tessaracoccus</taxon>
    </lineage>
</organism>
<dbReference type="SUPFAM" id="SSF109854">
    <property type="entry name" value="DinB/YfiT-like putative metalloenzymes"/>
    <property type="match status" value="1"/>
</dbReference>
<dbReference type="RefSeq" id="WP_077684619.1">
    <property type="nucleotide sequence ID" value="NZ_CP019606.1"/>
</dbReference>
<evidence type="ECO:0008006" key="3">
    <source>
        <dbReference type="Google" id="ProtNLM"/>
    </source>
</evidence>
<evidence type="ECO:0000313" key="1">
    <source>
        <dbReference type="EMBL" id="AQP46298.1"/>
    </source>
</evidence>
<gene>
    <name evidence="1" type="ORF">BW730_00630</name>
</gene>
<dbReference type="InterPro" id="IPR034660">
    <property type="entry name" value="DinB/YfiT-like"/>
</dbReference>
<accession>A0A1Q2CJI5</accession>
<evidence type="ECO:0000313" key="2">
    <source>
        <dbReference type="Proteomes" id="UP000188145"/>
    </source>
</evidence>
<keyword evidence="2" id="KW-1185">Reference proteome</keyword>
<dbReference type="OrthoDB" id="3837812at2"/>
<sequence length="216" mass="23838">MRQIYVESGVRMAASDGAAVWCFDLDLWGVCVQARTADDAVAAWESTHGAAKVVETIVGDEGAFDRDRRPASATEAAATAAILARQRLRALRILGSLPTEVLERDDPRRELPDWARWRTISQTLWHITDAESRYYLPALGLPGRERQATLAAELEASLAHVLLALARLDPRAHRESGGEVWTATKVLRRLAWHERGELDAIDDLLRGWGLAVPGEG</sequence>
<dbReference type="EMBL" id="CP019606">
    <property type="protein sequence ID" value="AQP46298.1"/>
    <property type="molecule type" value="Genomic_DNA"/>
</dbReference>
<reference evidence="2" key="1">
    <citation type="submission" date="2017-02" db="EMBL/GenBank/DDBJ databases">
        <title>Tessaracoccus aquaemaris sp. nov., isolated from the intestine of a Korean rockfish, Sebastes schlegelii, in a marine aquaculture pond.</title>
        <authorList>
            <person name="Tak E.J."/>
            <person name="Bae J.-W."/>
        </authorList>
    </citation>
    <scope>NUCLEOTIDE SEQUENCE [LARGE SCALE GENOMIC DNA]</scope>
    <source>
        <strain evidence="2">NSG39</strain>
    </source>
</reference>